<organism evidence="3 5">
    <name type="scientific">Draconibacterium orientale</name>
    <dbReference type="NCBI Taxonomy" id="1168034"/>
    <lineage>
        <taxon>Bacteria</taxon>
        <taxon>Pseudomonadati</taxon>
        <taxon>Bacteroidota</taxon>
        <taxon>Bacteroidia</taxon>
        <taxon>Marinilabiliales</taxon>
        <taxon>Prolixibacteraceae</taxon>
        <taxon>Draconibacterium</taxon>
    </lineage>
</organism>
<evidence type="ECO:0000313" key="3">
    <source>
        <dbReference type="EMBL" id="SET55417.1"/>
    </source>
</evidence>
<evidence type="ECO:0000313" key="4">
    <source>
        <dbReference type="Proteomes" id="UP000023772"/>
    </source>
</evidence>
<reference evidence="3 5" key="2">
    <citation type="submission" date="2016-10" db="EMBL/GenBank/DDBJ databases">
        <authorList>
            <person name="de Groot N.N."/>
        </authorList>
    </citation>
    <scope>NUCLEOTIDE SEQUENCE [LARGE SCALE GENOMIC DNA]</scope>
    <source>
        <strain evidence="3 5">DSM 25947</strain>
    </source>
</reference>
<dbReference type="SUPFAM" id="SSF46955">
    <property type="entry name" value="Putative DNA-binding domain"/>
    <property type="match status" value="1"/>
</dbReference>
<feature type="domain" description="Helix-turn-helix" evidence="1">
    <location>
        <begin position="26"/>
        <end position="76"/>
    </location>
</feature>
<dbReference type="InterPro" id="IPR041657">
    <property type="entry name" value="HTH_17"/>
</dbReference>
<dbReference type="AlphaFoldDB" id="X5DDT9"/>
<dbReference type="HOGENOM" id="CLU_140176_0_3_10"/>
<keyword evidence="4" id="KW-1185">Reference proteome</keyword>
<dbReference type="STRING" id="1168034.FH5T_19165"/>
<sequence length="100" mass="11695">MDEIILTKLNSIEKMLMEQNMLKKEVLTFNEAAIYLEVSHSHLYKMTSTGVVPSYKPNGKKLYFNRKELDNWLLSNRQSSLEEIDQQAADYLIKKGRVKL</sequence>
<dbReference type="Proteomes" id="UP000181981">
    <property type="component" value="Unassembled WGS sequence"/>
</dbReference>
<dbReference type="EMBL" id="CP007451">
    <property type="protein sequence ID" value="AHW61038.1"/>
    <property type="molecule type" value="Genomic_DNA"/>
</dbReference>
<dbReference type="eggNOG" id="COG3311">
    <property type="taxonomic scope" value="Bacteria"/>
</dbReference>
<dbReference type="RefSeq" id="WP_038562056.1">
    <property type="nucleotide sequence ID" value="NZ_FOHT01000016.1"/>
</dbReference>
<name>X5DDT9_9BACT</name>
<evidence type="ECO:0000313" key="5">
    <source>
        <dbReference type="Proteomes" id="UP000181981"/>
    </source>
</evidence>
<accession>X5DDT9</accession>
<protein>
    <submittedName>
        <fullName evidence="3">DNA binding domain-containing protein, excisionase family</fullName>
    </submittedName>
    <submittedName>
        <fullName evidence="2">Transcriptional regulator</fullName>
    </submittedName>
</protein>
<dbReference type="Proteomes" id="UP000023772">
    <property type="component" value="Chromosome"/>
</dbReference>
<dbReference type="KEGG" id="dori:FH5T_19165"/>
<dbReference type="InterPro" id="IPR010093">
    <property type="entry name" value="SinI_DNA-bd"/>
</dbReference>
<dbReference type="Pfam" id="PF12728">
    <property type="entry name" value="HTH_17"/>
    <property type="match status" value="1"/>
</dbReference>
<reference evidence="2 4" key="1">
    <citation type="submission" date="2014-03" db="EMBL/GenBank/DDBJ databases">
        <title>Complete genome sequence of a deeply braunched marine Bacteroidia bacterium Draconibacterium orientale type strain FH5T.</title>
        <authorList>
            <person name="Li X."/>
            <person name="Wang X."/>
            <person name="Xie Z."/>
            <person name="Du Z."/>
            <person name="Chen G."/>
        </authorList>
    </citation>
    <scope>NUCLEOTIDE SEQUENCE [LARGE SCALE GENOMIC DNA]</scope>
    <source>
        <strain evidence="2 4">FH5</strain>
    </source>
</reference>
<dbReference type="NCBIfam" id="TIGR01764">
    <property type="entry name" value="excise"/>
    <property type="match status" value="1"/>
</dbReference>
<dbReference type="OrthoDB" id="597977at2"/>
<evidence type="ECO:0000313" key="2">
    <source>
        <dbReference type="EMBL" id="AHW61038.1"/>
    </source>
</evidence>
<gene>
    <name evidence="2" type="ORF">FH5T_19165</name>
    <name evidence="3" type="ORF">SAMN05444285_11628</name>
</gene>
<proteinExistence type="predicted"/>
<dbReference type="GO" id="GO:0003677">
    <property type="term" value="F:DNA binding"/>
    <property type="evidence" value="ECO:0007669"/>
    <property type="project" value="InterPro"/>
</dbReference>
<dbReference type="InterPro" id="IPR009061">
    <property type="entry name" value="DNA-bd_dom_put_sf"/>
</dbReference>
<dbReference type="EMBL" id="FOHT01000016">
    <property type="protein sequence ID" value="SET55417.1"/>
    <property type="molecule type" value="Genomic_DNA"/>
</dbReference>
<evidence type="ECO:0000259" key="1">
    <source>
        <dbReference type="Pfam" id="PF12728"/>
    </source>
</evidence>